<gene>
    <name evidence="4" type="ORF">ZT1E4_G4136</name>
</gene>
<reference evidence="5" key="1">
    <citation type="submission" date="2017-05" db="EMBL/GenBank/DDBJ databases">
        <authorList>
            <person name="Song R."/>
            <person name="Chenine A.L."/>
            <person name="Ruprecht R.M."/>
        </authorList>
    </citation>
    <scope>NUCLEOTIDE SEQUENCE [LARGE SCALE GENOMIC DNA]</scope>
</reference>
<name>A0A2H1G5B9_ZYMTR</name>
<dbReference type="Pfam" id="PF20163">
    <property type="entry name" value="DUF6536"/>
    <property type="match status" value="1"/>
</dbReference>
<evidence type="ECO:0000313" key="5">
    <source>
        <dbReference type="Proteomes" id="UP000245764"/>
    </source>
</evidence>
<proteinExistence type="predicted"/>
<dbReference type="Proteomes" id="UP000245764">
    <property type="component" value="Chromosome 3"/>
</dbReference>
<dbReference type="PANTHER" id="PTHR35395">
    <property type="entry name" value="DUF6536 DOMAIN-CONTAINING PROTEIN"/>
    <property type="match status" value="1"/>
</dbReference>
<keyword evidence="2" id="KW-0812">Transmembrane</keyword>
<feature type="transmembrane region" description="Helical" evidence="2">
    <location>
        <begin position="522"/>
        <end position="542"/>
    </location>
</feature>
<feature type="transmembrane region" description="Helical" evidence="2">
    <location>
        <begin position="570"/>
        <end position="591"/>
    </location>
</feature>
<evidence type="ECO:0000259" key="3">
    <source>
        <dbReference type="Pfam" id="PF20163"/>
    </source>
</evidence>
<evidence type="ECO:0000313" key="4">
    <source>
        <dbReference type="EMBL" id="SMR48744.1"/>
    </source>
</evidence>
<protein>
    <recommendedName>
        <fullName evidence="3">DUF6536 domain-containing protein</fullName>
    </recommendedName>
</protein>
<feature type="compositionally biased region" description="Basic and acidic residues" evidence="1">
    <location>
        <begin position="33"/>
        <end position="42"/>
    </location>
</feature>
<dbReference type="InterPro" id="IPR046623">
    <property type="entry name" value="DUF6536"/>
</dbReference>
<dbReference type="PANTHER" id="PTHR35395:SF1">
    <property type="entry name" value="DUF6536 DOMAIN-CONTAINING PROTEIN"/>
    <property type="match status" value="1"/>
</dbReference>
<dbReference type="EMBL" id="LT854255">
    <property type="protein sequence ID" value="SMR48744.1"/>
    <property type="molecule type" value="Genomic_DNA"/>
</dbReference>
<feature type="transmembrane region" description="Helical" evidence="2">
    <location>
        <begin position="59"/>
        <end position="83"/>
    </location>
</feature>
<organism evidence="4 5">
    <name type="scientific">Zymoseptoria tritici ST99CH_1E4</name>
    <dbReference type="NCBI Taxonomy" id="1276532"/>
    <lineage>
        <taxon>Eukaryota</taxon>
        <taxon>Fungi</taxon>
        <taxon>Dikarya</taxon>
        <taxon>Ascomycota</taxon>
        <taxon>Pezizomycotina</taxon>
        <taxon>Dothideomycetes</taxon>
        <taxon>Dothideomycetidae</taxon>
        <taxon>Mycosphaerellales</taxon>
        <taxon>Mycosphaerellaceae</taxon>
        <taxon>Zymoseptoria</taxon>
    </lineage>
</organism>
<dbReference type="AlphaFoldDB" id="A0A2H1G5B9"/>
<feature type="region of interest" description="Disordered" evidence="1">
    <location>
        <begin position="25"/>
        <end position="44"/>
    </location>
</feature>
<sequence length="770" mass="85878">MPVGLRIFASPRKRAEADELPLVQFGPTVTPNDSDHGSRDGSRNTAYQRFERRNSGWRMGVFAGLCTSLTVLCGNIILIFVGFRYSGYEDGIGILAQGRSDDIARISTAYHVLINILSTLILTSSNYCLQVLSSPSRQDVDIAHSEGSYVDIGVLSLRNVRRLRGWRKLGWYLLMLSSIPLHLFYNSAITEVTIGHTYTAHFVLPEDHWPPSWAPDANLVNLTTSEFIDTYHTRYNPDYGDVYITYDAIALYLNITETAVTLTNTQAMFPYNGESAHGPSWAAVKASTFASNGTRSDITTFPRFTGASVDFIDLDFPYSTLPDALEYLRMTGWADIDGRTGEVMLSTINPPMHVSLFTAMRLDDGSKVQIIMSFMLIVIACNVLKVAVMWFVWQQPHTECFITIGDSVQSFLRRPDRTTIGMCLESKESLTEILQEQHNRSTARVRILYQDRAAARRSKIRTATSSFVHFDVDATERRHLTLGLKMRKEKIKDRAPVAWKNSRRANFETVFAKSENRNWMRLMIGLLLFTTGTILTAVWIPIARMPMSAWGTASTLRMITGASSTSSTNVLFYTWIANAPQLAISVLYVAVNNYMTRLCSSHEWNRVSKSREALRVTKPVAGQRSSHFLSLPYRWAVPLTVASGFMHWLLSQSIFLARLETLDGRGNPRPDESLCTCGYSTLSLMVLLGVLSLEALCTAASSLGGIKERLPVAANCSLVISAACHPPPEDVDAYKKPVQWGVVKPRFDGAGHCTITSEGVRKPEVAKSYA</sequence>
<keyword evidence="2" id="KW-1133">Transmembrane helix</keyword>
<keyword evidence="2" id="KW-0472">Membrane</keyword>
<evidence type="ECO:0000256" key="1">
    <source>
        <dbReference type="SAM" id="MobiDB-lite"/>
    </source>
</evidence>
<feature type="domain" description="DUF6536" evidence="3">
    <location>
        <begin position="57"/>
        <end position="203"/>
    </location>
</feature>
<evidence type="ECO:0000256" key="2">
    <source>
        <dbReference type="SAM" id="Phobius"/>
    </source>
</evidence>
<accession>A0A2H1G5B9</accession>
<feature type="transmembrane region" description="Helical" evidence="2">
    <location>
        <begin position="370"/>
        <end position="393"/>
    </location>
</feature>